<evidence type="ECO:0000256" key="1">
    <source>
        <dbReference type="SAM" id="MobiDB-lite"/>
    </source>
</evidence>
<evidence type="ECO:0000313" key="2">
    <source>
        <dbReference type="EMBL" id="SFR78017.1"/>
    </source>
</evidence>
<proteinExistence type="predicted"/>
<protein>
    <submittedName>
        <fullName evidence="2">Uncharacterized protein</fullName>
    </submittedName>
</protein>
<feature type="region of interest" description="Disordered" evidence="1">
    <location>
        <begin position="1"/>
        <end position="59"/>
    </location>
</feature>
<keyword evidence="3" id="KW-1185">Reference proteome</keyword>
<organism evidence="2 3">
    <name type="scientific">Sphingomonas jatrophae</name>
    <dbReference type="NCBI Taxonomy" id="1166337"/>
    <lineage>
        <taxon>Bacteria</taxon>
        <taxon>Pseudomonadati</taxon>
        <taxon>Pseudomonadota</taxon>
        <taxon>Alphaproteobacteria</taxon>
        <taxon>Sphingomonadales</taxon>
        <taxon>Sphingomonadaceae</taxon>
        <taxon>Sphingomonas</taxon>
    </lineage>
</organism>
<dbReference type="Proteomes" id="UP000198824">
    <property type="component" value="Unassembled WGS sequence"/>
</dbReference>
<accession>A0A1I6JGA1</accession>
<reference evidence="2 3" key="1">
    <citation type="submission" date="2016-10" db="EMBL/GenBank/DDBJ databases">
        <authorList>
            <person name="de Groot N.N."/>
        </authorList>
    </citation>
    <scope>NUCLEOTIDE SEQUENCE [LARGE SCALE GENOMIC DNA]</scope>
    <source>
        <strain evidence="2 3">S5-249</strain>
    </source>
</reference>
<sequence>MAKPPESPSHSDLTGVNRDGRVNAPKREPDRDDAERLATANQDNRAKPPSESGTGASGD</sequence>
<name>A0A1I6JGA1_9SPHN</name>
<feature type="compositionally biased region" description="Basic and acidic residues" evidence="1">
    <location>
        <begin position="18"/>
        <end position="36"/>
    </location>
</feature>
<evidence type="ECO:0000313" key="3">
    <source>
        <dbReference type="Proteomes" id="UP000198824"/>
    </source>
</evidence>
<dbReference type="EMBL" id="FOZG01000001">
    <property type="protein sequence ID" value="SFR78017.1"/>
    <property type="molecule type" value="Genomic_DNA"/>
</dbReference>
<dbReference type="AlphaFoldDB" id="A0A1I6JGA1"/>
<gene>
    <name evidence="2" type="ORF">SAMN05192580_0237</name>
</gene>